<accession>A0ACC2WB53</accession>
<proteinExistence type="predicted"/>
<gene>
    <name evidence="1" type="ORF">QFC20_003462</name>
</gene>
<keyword evidence="2" id="KW-1185">Reference proteome</keyword>
<reference evidence="1" key="1">
    <citation type="submission" date="2023-04" db="EMBL/GenBank/DDBJ databases">
        <title>Draft Genome sequencing of Naganishia species isolated from polar environments using Oxford Nanopore Technology.</title>
        <authorList>
            <person name="Leo P."/>
            <person name="Venkateswaran K."/>
        </authorList>
    </citation>
    <scope>NUCLEOTIDE SEQUENCE</scope>
    <source>
        <strain evidence="1">MNA-CCFEE 5262</strain>
    </source>
</reference>
<name>A0ACC2WB53_9TREE</name>
<dbReference type="Proteomes" id="UP001230649">
    <property type="component" value="Unassembled WGS sequence"/>
</dbReference>
<evidence type="ECO:0000313" key="2">
    <source>
        <dbReference type="Proteomes" id="UP001230649"/>
    </source>
</evidence>
<dbReference type="EMBL" id="JASBWS010000032">
    <property type="protein sequence ID" value="KAJ9108301.1"/>
    <property type="molecule type" value="Genomic_DNA"/>
</dbReference>
<organism evidence="1 2">
    <name type="scientific">Naganishia adeliensis</name>
    <dbReference type="NCBI Taxonomy" id="92952"/>
    <lineage>
        <taxon>Eukaryota</taxon>
        <taxon>Fungi</taxon>
        <taxon>Dikarya</taxon>
        <taxon>Basidiomycota</taxon>
        <taxon>Agaricomycotina</taxon>
        <taxon>Tremellomycetes</taxon>
        <taxon>Filobasidiales</taxon>
        <taxon>Filobasidiaceae</taxon>
        <taxon>Naganishia</taxon>
    </lineage>
</organism>
<comment type="caution">
    <text evidence="1">The sequence shown here is derived from an EMBL/GenBank/DDBJ whole genome shotgun (WGS) entry which is preliminary data.</text>
</comment>
<protein>
    <submittedName>
        <fullName evidence="1">Uncharacterized protein</fullName>
    </submittedName>
</protein>
<sequence>MSANTAALPPAPVKRDSYGNDNGRHDELQEKAEKLALSMSSANSFYQERLKDKFLEKAMKDATSDGTNGHTNGTSDPMNPLMLEAEMFAIKDYFRLMKFKYLEQHAKLDLMHNLTGEEGKILEQGENEDKERTNAKKKAALKANKVHLEELRAEALKLSHEVSSSHREVAESVGEVNNYMKKVKEMEHELARIRGVHPVKDRITVSAAEKLLAEQDEYITELTTNNYELTEETDKTGDEVNRAAKQVASSSREKERQEALAREARAGREKGDGKVDELCSWFTSAIEIYRVLLGIHSVKPVGSNELHLEYEPLASSDEEARGTVTLALLFDETTRRLEDAKLVNHSANIDDAVDVARRSNDVPALIAKVRARIQ</sequence>
<evidence type="ECO:0000313" key="1">
    <source>
        <dbReference type="EMBL" id="KAJ9108301.1"/>
    </source>
</evidence>